<protein>
    <submittedName>
        <fullName evidence="1">Uncharacterized protein</fullName>
    </submittedName>
</protein>
<dbReference type="AlphaFoldDB" id="A0A0A8Z2Z1"/>
<evidence type="ECO:0000313" key="1">
    <source>
        <dbReference type="EMBL" id="JAD33146.1"/>
    </source>
</evidence>
<proteinExistence type="predicted"/>
<name>A0A0A8Z2Z1_ARUDO</name>
<sequence length="16" mass="2130">MQSGRRKRWRSRRIKQ</sequence>
<reference evidence="1" key="2">
    <citation type="journal article" date="2015" name="Data Brief">
        <title>Shoot transcriptome of the giant reed, Arundo donax.</title>
        <authorList>
            <person name="Barrero R.A."/>
            <person name="Guerrero F.D."/>
            <person name="Moolhuijzen P."/>
            <person name="Goolsby J.A."/>
            <person name="Tidwell J."/>
            <person name="Bellgard S.E."/>
            <person name="Bellgard M.I."/>
        </authorList>
    </citation>
    <scope>NUCLEOTIDE SEQUENCE</scope>
    <source>
        <tissue evidence="1">Shoot tissue taken approximately 20 cm above the soil surface</tissue>
    </source>
</reference>
<organism evidence="1">
    <name type="scientific">Arundo donax</name>
    <name type="common">Giant reed</name>
    <name type="synonym">Donax arundinaceus</name>
    <dbReference type="NCBI Taxonomy" id="35708"/>
    <lineage>
        <taxon>Eukaryota</taxon>
        <taxon>Viridiplantae</taxon>
        <taxon>Streptophyta</taxon>
        <taxon>Embryophyta</taxon>
        <taxon>Tracheophyta</taxon>
        <taxon>Spermatophyta</taxon>
        <taxon>Magnoliopsida</taxon>
        <taxon>Liliopsida</taxon>
        <taxon>Poales</taxon>
        <taxon>Poaceae</taxon>
        <taxon>PACMAD clade</taxon>
        <taxon>Arundinoideae</taxon>
        <taxon>Arundineae</taxon>
        <taxon>Arundo</taxon>
    </lineage>
</organism>
<accession>A0A0A8Z2Z1</accession>
<reference evidence="1" key="1">
    <citation type="submission" date="2014-09" db="EMBL/GenBank/DDBJ databases">
        <authorList>
            <person name="Magalhaes I.L.F."/>
            <person name="Oliveira U."/>
            <person name="Santos F.R."/>
            <person name="Vidigal T.H.D.A."/>
            <person name="Brescovit A.D."/>
            <person name="Santos A.J."/>
        </authorList>
    </citation>
    <scope>NUCLEOTIDE SEQUENCE</scope>
    <source>
        <tissue evidence="1">Shoot tissue taken approximately 20 cm above the soil surface</tissue>
    </source>
</reference>
<dbReference type="EMBL" id="GBRH01264749">
    <property type="protein sequence ID" value="JAD33146.1"/>
    <property type="molecule type" value="Transcribed_RNA"/>
</dbReference>